<name>A0ABQ8I7N2_9ROSI</name>
<keyword evidence="1" id="KW-0646">Protease inhibitor</keyword>
<protein>
    <recommendedName>
        <fullName evidence="4">Cystatin domain-containing protein</fullName>
    </recommendedName>
</protein>
<dbReference type="CDD" id="cd00042">
    <property type="entry name" value="CY"/>
    <property type="match status" value="1"/>
</dbReference>
<dbReference type="PANTHER" id="PTHR47364:SF2">
    <property type="entry name" value="CYSTEINE PROTEINASE INHIBITOR 5"/>
    <property type="match status" value="1"/>
</dbReference>
<evidence type="ECO:0000256" key="1">
    <source>
        <dbReference type="ARBA" id="ARBA00022690"/>
    </source>
</evidence>
<evidence type="ECO:0000313" key="6">
    <source>
        <dbReference type="Proteomes" id="UP000827721"/>
    </source>
</evidence>
<feature type="chain" id="PRO_5046810484" description="Cystatin domain-containing protein" evidence="3">
    <location>
        <begin position="25"/>
        <end position="119"/>
    </location>
</feature>
<evidence type="ECO:0000256" key="2">
    <source>
        <dbReference type="ARBA" id="ARBA00022704"/>
    </source>
</evidence>
<evidence type="ECO:0000313" key="5">
    <source>
        <dbReference type="EMBL" id="KAH7572641.1"/>
    </source>
</evidence>
<sequence>MMSRSSVCLFLALVAIVLPLFAAGASRGPLVGGWSPIKDLSDPHVKEIAEFAVAEYNKKSKAALELQSVVSGETQVVAGINYRLVVAAKDGSASANRYQAVVWEKAWEHSKNLSSFKPV</sequence>
<feature type="signal peptide" evidence="3">
    <location>
        <begin position="1"/>
        <end position="24"/>
    </location>
</feature>
<dbReference type="Proteomes" id="UP000827721">
    <property type="component" value="Unassembled WGS sequence"/>
</dbReference>
<dbReference type="PANTHER" id="PTHR47364">
    <property type="entry name" value="CYSTEINE PROTEINASE INHIBITOR 5"/>
    <property type="match status" value="1"/>
</dbReference>
<dbReference type="InterPro" id="IPR000010">
    <property type="entry name" value="Cystatin_dom"/>
</dbReference>
<feature type="domain" description="Cystatin" evidence="4">
    <location>
        <begin position="29"/>
        <end position="119"/>
    </location>
</feature>
<dbReference type="SMART" id="SM00043">
    <property type="entry name" value="CY"/>
    <property type="match status" value="1"/>
</dbReference>
<dbReference type="Gene3D" id="3.10.450.10">
    <property type="match status" value="1"/>
</dbReference>
<keyword evidence="2" id="KW-0789">Thiol protease inhibitor</keyword>
<dbReference type="EMBL" id="JAFEMO010000004">
    <property type="protein sequence ID" value="KAH7572641.1"/>
    <property type="molecule type" value="Genomic_DNA"/>
</dbReference>
<organism evidence="5 6">
    <name type="scientific">Xanthoceras sorbifolium</name>
    <dbReference type="NCBI Taxonomy" id="99658"/>
    <lineage>
        <taxon>Eukaryota</taxon>
        <taxon>Viridiplantae</taxon>
        <taxon>Streptophyta</taxon>
        <taxon>Embryophyta</taxon>
        <taxon>Tracheophyta</taxon>
        <taxon>Spermatophyta</taxon>
        <taxon>Magnoliopsida</taxon>
        <taxon>eudicotyledons</taxon>
        <taxon>Gunneridae</taxon>
        <taxon>Pentapetalae</taxon>
        <taxon>rosids</taxon>
        <taxon>malvids</taxon>
        <taxon>Sapindales</taxon>
        <taxon>Sapindaceae</taxon>
        <taxon>Xanthoceroideae</taxon>
        <taxon>Xanthoceras</taxon>
    </lineage>
</organism>
<accession>A0ABQ8I7N2</accession>
<dbReference type="SUPFAM" id="SSF54403">
    <property type="entry name" value="Cystatin/monellin"/>
    <property type="match status" value="1"/>
</dbReference>
<dbReference type="InterPro" id="IPR046350">
    <property type="entry name" value="Cystatin_sf"/>
</dbReference>
<proteinExistence type="predicted"/>
<keyword evidence="6" id="KW-1185">Reference proteome</keyword>
<evidence type="ECO:0000256" key="3">
    <source>
        <dbReference type="SAM" id="SignalP"/>
    </source>
</evidence>
<dbReference type="Pfam" id="PF16845">
    <property type="entry name" value="SQAPI"/>
    <property type="match status" value="1"/>
</dbReference>
<evidence type="ECO:0000259" key="4">
    <source>
        <dbReference type="SMART" id="SM00043"/>
    </source>
</evidence>
<keyword evidence="3" id="KW-0732">Signal</keyword>
<comment type="caution">
    <text evidence="5">The sequence shown here is derived from an EMBL/GenBank/DDBJ whole genome shotgun (WGS) entry which is preliminary data.</text>
</comment>
<reference evidence="5 6" key="1">
    <citation type="submission" date="2021-02" db="EMBL/GenBank/DDBJ databases">
        <title>Plant Genome Project.</title>
        <authorList>
            <person name="Zhang R.-G."/>
        </authorList>
    </citation>
    <scope>NUCLEOTIDE SEQUENCE [LARGE SCALE GENOMIC DNA]</scope>
    <source>
        <tissue evidence="5">Leaves</tissue>
    </source>
</reference>
<gene>
    <name evidence="5" type="ORF">JRO89_XS04G0284800</name>
</gene>